<evidence type="ECO:0000256" key="11">
    <source>
        <dbReference type="PIRSR" id="PIRSR038994-2"/>
    </source>
</evidence>
<dbReference type="PANTHER" id="PTHR11113">
    <property type="entry name" value="N-ACETYLGLUCOSAMINE-6-PHOSPHATE DEACETYLASE"/>
    <property type="match status" value="1"/>
</dbReference>
<dbReference type="NCBIfam" id="TIGR00221">
    <property type="entry name" value="nagA"/>
    <property type="match status" value="1"/>
</dbReference>
<keyword evidence="5 9" id="KW-0378">Hydrolase</keyword>
<feature type="binding site" evidence="11">
    <location>
        <position position="247"/>
    </location>
    <ligand>
        <name>substrate</name>
    </ligand>
</feature>
<evidence type="ECO:0000256" key="7">
    <source>
        <dbReference type="ARBA" id="ARBA00047647"/>
    </source>
</evidence>
<feature type="binding site" evidence="12">
    <location>
        <position position="191"/>
    </location>
    <ligand>
        <name>Zn(2+)</name>
        <dbReference type="ChEBI" id="CHEBI:29105"/>
    </ligand>
</feature>
<protein>
    <recommendedName>
        <fullName evidence="3">N-acetylglucosamine-6-phosphate deacetylase</fullName>
        <ecNumber evidence="2">3.5.1.25</ecNumber>
    </recommendedName>
</protein>
<evidence type="ECO:0000256" key="13">
    <source>
        <dbReference type="SAM" id="MobiDB-lite"/>
    </source>
</evidence>
<keyword evidence="4 12" id="KW-0479">Metal-binding</keyword>
<evidence type="ECO:0000313" key="15">
    <source>
        <dbReference type="EMBL" id="TYS83091.1"/>
    </source>
</evidence>
<evidence type="ECO:0000256" key="9">
    <source>
        <dbReference type="PIRNR" id="PIRNR038994"/>
    </source>
</evidence>
<feature type="binding site" evidence="11">
    <location>
        <begin position="304"/>
        <end position="306"/>
    </location>
    <ligand>
        <name>substrate</name>
    </ligand>
</feature>
<comment type="similarity">
    <text evidence="1 9">Belongs to the metallo-dependent hydrolases superfamily. NagA family.</text>
</comment>
<dbReference type="Gene3D" id="3.20.20.140">
    <property type="entry name" value="Metal-dependent hydrolases"/>
    <property type="match status" value="1"/>
</dbReference>
<evidence type="ECO:0000256" key="2">
    <source>
        <dbReference type="ARBA" id="ARBA00011899"/>
    </source>
</evidence>
<dbReference type="InterPro" id="IPR006680">
    <property type="entry name" value="Amidohydro-rel"/>
</dbReference>
<dbReference type="PANTHER" id="PTHR11113:SF14">
    <property type="entry name" value="N-ACETYLGLUCOSAMINE-6-PHOSPHATE DEACETYLASE"/>
    <property type="match status" value="1"/>
</dbReference>
<dbReference type="Gene3D" id="2.30.40.10">
    <property type="entry name" value="Urease, subunit C, domain 1"/>
    <property type="match status" value="1"/>
</dbReference>
<feature type="binding site" evidence="12">
    <location>
        <position position="125"/>
    </location>
    <ligand>
        <name>Zn(2+)</name>
        <dbReference type="ChEBI" id="CHEBI:29105"/>
    </ligand>
</feature>
<accession>A0A5D4TNV4</accession>
<evidence type="ECO:0000313" key="16">
    <source>
        <dbReference type="Proteomes" id="UP000324269"/>
    </source>
</evidence>
<evidence type="ECO:0000256" key="8">
    <source>
        <dbReference type="ARBA" id="ARBA00060590"/>
    </source>
</evidence>
<comment type="cofactor">
    <cofactor evidence="12">
        <name>a divalent metal cation</name>
        <dbReference type="ChEBI" id="CHEBI:60240"/>
    </cofactor>
    <text evidence="12">Binds 1 divalent metal cation per subunit.</text>
</comment>
<name>A0A5D4TNV4_9BACI</name>
<dbReference type="FunFam" id="3.20.20.140:FF:000004">
    <property type="entry name" value="N-acetylglucosamine-6-phosphate deacetylase"/>
    <property type="match status" value="1"/>
</dbReference>
<evidence type="ECO:0000256" key="12">
    <source>
        <dbReference type="PIRSR" id="PIRSR038994-3"/>
    </source>
</evidence>
<dbReference type="GO" id="GO:0046872">
    <property type="term" value="F:metal ion binding"/>
    <property type="evidence" value="ECO:0007669"/>
    <property type="project" value="UniProtKB-KW"/>
</dbReference>
<dbReference type="OrthoDB" id="9776488at2"/>
<evidence type="ECO:0000256" key="1">
    <source>
        <dbReference type="ARBA" id="ARBA00010716"/>
    </source>
</evidence>
<evidence type="ECO:0000256" key="5">
    <source>
        <dbReference type="ARBA" id="ARBA00022801"/>
    </source>
</evidence>
<dbReference type="PIRSF" id="PIRSF038994">
    <property type="entry name" value="NagA"/>
    <property type="match status" value="1"/>
</dbReference>
<dbReference type="GO" id="GO:0006046">
    <property type="term" value="P:N-acetylglucosamine catabolic process"/>
    <property type="evidence" value="ECO:0007669"/>
    <property type="project" value="TreeGrafter"/>
</dbReference>
<sequence length="401" mass="43107">MKAVKAGRIYTPEGIVENGYLLLEDGRISGVTKKTPPCDIIEFPGCSAIPGMIDLHIHGIAGHDTMDGSVHSLHEMSNSLVKYGVTGFLPTTLTHDLESIRKAVGAVSTAIAQTTGAEILGSYVEGPYITPEHKGAHPVEYMRELSIQEIEGLIKASDNTIKVLTIAPEKEHAIEVIDYLTGMGIHVSMGHTNADYETTNLAVSQGARIAVHTFNGMRGFKHRDPGCVGAVLTNDDCLCECIADLHHLHPGAIKVLHKTKGSDNILLISDSMAAADLPDGHYTLGTMKVKVQDRIARTVDTGSLAGSTTNLLECLKNMKEVLKLPLEEILPMVSLNQAKLLQIDHEVGSLEIGKKANIALINEKWEVRATFVGGEMVWEGGTGAVSQPENQGPRKGFFAPS</sequence>
<reference evidence="15 16" key="1">
    <citation type="submission" date="2019-08" db="EMBL/GenBank/DDBJ databases">
        <title>Bacillus genomes from the desert of Cuatro Cienegas, Coahuila.</title>
        <authorList>
            <person name="Olmedo-Alvarez G."/>
        </authorList>
    </citation>
    <scope>NUCLEOTIDE SEQUENCE [LARGE SCALE GENOMIC DNA]</scope>
    <source>
        <strain evidence="15 16">CH87b_3T</strain>
    </source>
</reference>
<feature type="region of interest" description="Disordered" evidence="13">
    <location>
        <begin position="382"/>
        <end position="401"/>
    </location>
</feature>
<feature type="binding site" evidence="11">
    <location>
        <position position="136"/>
    </location>
    <ligand>
        <name>substrate</name>
    </ligand>
</feature>
<organism evidence="15 16">
    <name type="scientific">Rossellomorea aquimaris</name>
    <dbReference type="NCBI Taxonomy" id="189382"/>
    <lineage>
        <taxon>Bacteria</taxon>
        <taxon>Bacillati</taxon>
        <taxon>Bacillota</taxon>
        <taxon>Bacilli</taxon>
        <taxon>Bacillales</taxon>
        <taxon>Bacillaceae</taxon>
        <taxon>Rossellomorea</taxon>
    </lineage>
</organism>
<dbReference type="Pfam" id="PF01979">
    <property type="entry name" value="Amidohydro_1"/>
    <property type="match status" value="1"/>
</dbReference>
<dbReference type="EC" id="3.5.1.25" evidence="2"/>
<comment type="pathway">
    <text evidence="8">Amino-sugar metabolism; N-acetylneuraminate degradation; D-fructose 6-phosphate from N-acetylneuraminate: step 4/5.</text>
</comment>
<dbReference type="InterPro" id="IPR003764">
    <property type="entry name" value="GlcNAc_6-P_deAcase"/>
</dbReference>
<dbReference type="RefSeq" id="WP_148970502.1">
    <property type="nucleotide sequence ID" value="NZ_JBNIKW010000006.1"/>
</dbReference>
<dbReference type="InterPro" id="IPR032466">
    <property type="entry name" value="Metal_Hydrolase"/>
</dbReference>
<proteinExistence type="inferred from homology"/>
<feature type="binding site" evidence="11">
    <location>
        <begin position="215"/>
        <end position="216"/>
    </location>
    <ligand>
        <name>substrate</name>
    </ligand>
</feature>
<dbReference type="SUPFAM" id="SSF51338">
    <property type="entry name" value="Composite domain of metallo-dependent hydrolases"/>
    <property type="match status" value="1"/>
</dbReference>
<comment type="caution">
    <text evidence="15">The sequence shown here is derived from an EMBL/GenBank/DDBJ whole genome shotgun (WGS) entry which is preliminary data.</text>
</comment>
<dbReference type="SUPFAM" id="SSF51556">
    <property type="entry name" value="Metallo-dependent hydrolases"/>
    <property type="match status" value="1"/>
</dbReference>
<evidence type="ECO:0000256" key="10">
    <source>
        <dbReference type="PIRSR" id="PIRSR038994-1"/>
    </source>
</evidence>
<evidence type="ECO:0000259" key="14">
    <source>
        <dbReference type="Pfam" id="PF01979"/>
    </source>
</evidence>
<evidence type="ECO:0000256" key="4">
    <source>
        <dbReference type="ARBA" id="ARBA00022723"/>
    </source>
</evidence>
<comment type="catalytic activity">
    <reaction evidence="7">
        <text>N-acetyl-D-glucosamine 6-phosphate + H2O = D-glucosamine 6-phosphate + acetate</text>
        <dbReference type="Rhea" id="RHEA:22936"/>
        <dbReference type="ChEBI" id="CHEBI:15377"/>
        <dbReference type="ChEBI" id="CHEBI:30089"/>
        <dbReference type="ChEBI" id="CHEBI:57513"/>
        <dbReference type="ChEBI" id="CHEBI:58725"/>
        <dbReference type="EC" id="3.5.1.25"/>
    </reaction>
</comment>
<feature type="binding site" evidence="11">
    <location>
        <position position="223"/>
    </location>
    <ligand>
        <name>substrate</name>
    </ligand>
</feature>
<dbReference type="EMBL" id="VTEZ01000006">
    <property type="protein sequence ID" value="TYS83091.1"/>
    <property type="molecule type" value="Genomic_DNA"/>
</dbReference>
<feature type="active site" description="Proton donor/acceptor" evidence="10">
    <location>
        <position position="270"/>
    </location>
</feature>
<dbReference type="Proteomes" id="UP000324269">
    <property type="component" value="Unassembled WGS sequence"/>
</dbReference>
<dbReference type="InterPro" id="IPR011059">
    <property type="entry name" value="Metal-dep_hydrolase_composite"/>
</dbReference>
<feature type="domain" description="Amidohydrolase-related" evidence="14">
    <location>
        <begin position="49"/>
        <end position="377"/>
    </location>
</feature>
<dbReference type="AlphaFoldDB" id="A0A5D4TNV4"/>
<feature type="binding site" evidence="12">
    <location>
        <position position="212"/>
    </location>
    <ligand>
        <name>Zn(2+)</name>
        <dbReference type="ChEBI" id="CHEBI:29105"/>
    </ligand>
</feature>
<keyword evidence="6 9" id="KW-0119">Carbohydrate metabolism</keyword>
<evidence type="ECO:0000256" key="3">
    <source>
        <dbReference type="ARBA" id="ARBA00018029"/>
    </source>
</evidence>
<evidence type="ECO:0000256" key="6">
    <source>
        <dbReference type="ARBA" id="ARBA00023277"/>
    </source>
</evidence>
<dbReference type="GO" id="GO:0008448">
    <property type="term" value="F:N-acetylglucosamine-6-phosphate deacetylase activity"/>
    <property type="evidence" value="ECO:0007669"/>
    <property type="project" value="UniProtKB-EC"/>
</dbReference>
<dbReference type="CDD" id="cd00854">
    <property type="entry name" value="NagA"/>
    <property type="match status" value="1"/>
</dbReference>
<gene>
    <name evidence="15" type="primary">nagA</name>
    <name evidence="15" type="ORF">FZC85_18515</name>
</gene>